<gene>
    <name evidence="3" type="ORF">CTI12_AA563820</name>
</gene>
<dbReference type="EMBL" id="PKPP01014016">
    <property type="protein sequence ID" value="PWA40151.1"/>
    <property type="molecule type" value="Genomic_DNA"/>
</dbReference>
<sequence>MERNKCIILFVFFVTLLCVNYTVDLVAASKALTEVHYTKPMMRVNVHDKSSHTRRSTQEQQADVCAGIIGPEWNMAKPGKSPCPTLVVWVPKRTSFTEFVKVNQHSEGFSIAIFCHALQLLPFNVRPIFKPFINDKGLSNGSYDQLLRRIEGQTCEAAAGDITMRGNRAQFVSFTIPYLNADVYMLVRGTHDLHQTLWTFFKPFTTRLWITLVFACFLTGFSLAFLEFREHNPEFASPFYRQLVMVIWFPISTFFLHEGTYWLIARYIEFNLANK</sequence>
<keyword evidence="1" id="KW-1133">Transmembrane helix</keyword>
<dbReference type="SUPFAM" id="SSF53850">
    <property type="entry name" value="Periplasmic binding protein-like II"/>
    <property type="match status" value="1"/>
</dbReference>
<name>A0A2U1KTR2_ARTAN</name>
<keyword evidence="4" id="KW-1185">Reference proteome</keyword>
<dbReference type="OrthoDB" id="5984008at2759"/>
<evidence type="ECO:0000313" key="3">
    <source>
        <dbReference type="EMBL" id="PWA40151.1"/>
    </source>
</evidence>
<organism evidence="3 4">
    <name type="scientific">Artemisia annua</name>
    <name type="common">Sweet wormwood</name>
    <dbReference type="NCBI Taxonomy" id="35608"/>
    <lineage>
        <taxon>Eukaryota</taxon>
        <taxon>Viridiplantae</taxon>
        <taxon>Streptophyta</taxon>
        <taxon>Embryophyta</taxon>
        <taxon>Tracheophyta</taxon>
        <taxon>Spermatophyta</taxon>
        <taxon>Magnoliopsida</taxon>
        <taxon>eudicotyledons</taxon>
        <taxon>Gunneridae</taxon>
        <taxon>Pentapetalae</taxon>
        <taxon>asterids</taxon>
        <taxon>campanulids</taxon>
        <taxon>Asterales</taxon>
        <taxon>Asteraceae</taxon>
        <taxon>Asteroideae</taxon>
        <taxon>Anthemideae</taxon>
        <taxon>Artemisiinae</taxon>
        <taxon>Artemisia</taxon>
    </lineage>
</organism>
<accession>A0A2U1KTR2</accession>
<reference evidence="3 4" key="1">
    <citation type="journal article" date="2018" name="Mol. Plant">
        <title>The genome of Artemisia annua provides insight into the evolution of Asteraceae family and artemisinin biosynthesis.</title>
        <authorList>
            <person name="Shen Q."/>
            <person name="Zhang L."/>
            <person name="Liao Z."/>
            <person name="Wang S."/>
            <person name="Yan T."/>
            <person name="Shi P."/>
            <person name="Liu M."/>
            <person name="Fu X."/>
            <person name="Pan Q."/>
            <person name="Wang Y."/>
            <person name="Lv Z."/>
            <person name="Lu X."/>
            <person name="Zhang F."/>
            <person name="Jiang W."/>
            <person name="Ma Y."/>
            <person name="Chen M."/>
            <person name="Hao X."/>
            <person name="Li L."/>
            <person name="Tang Y."/>
            <person name="Lv G."/>
            <person name="Zhou Y."/>
            <person name="Sun X."/>
            <person name="Brodelius P.E."/>
            <person name="Rose J.K.C."/>
            <person name="Tang K."/>
        </authorList>
    </citation>
    <scope>NUCLEOTIDE SEQUENCE [LARGE SCALE GENOMIC DNA]</scope>
    <source>
        <strain evidence="4">cv. Huhao1</strain>
        <tissue evidence="3">Leaf</tissue>
    </source>
</reference>
<feature type="transmembrane region" description="Helical" evidence="1">
    <location>
        <begin position="208"/>
        <end position="226"/>
    </location>
</feature>
<protein>
    <submittedName>
        <fullName evidence="3">Extracellular solute-binding protein, family 3</fullName>
    </submittedName>
</protein>
<evidence type="ECO:0000256" key="2">
    <source>
        <dbReference type="SAM" id="SignalP"/>
    </source>
</evidence>
<keyword evidence="1" id="KW-0472">Membrane</keyword>
<evidence type="ECO:0000256" key="1">
    <source>
        <dbReference type="SAM" id="Phobius"/>
    </source>
</evidence>
<keyword evidence="1" id="KW-0812">Transmembrane</keyword>
<dbReference type="Gene3D" id="3.40.190.10">
    <property type="entry name" value="Periplasmic binding protein-like II"/>
    <property type="match status" value="1"/>
</dbReference>
<feature type="chain" id="PRO_5015552001" evidence="2">
    <location>
        <begin position="29"/>
        <end position="275"/>
    </location>
</feature>
<comment type="caution">
    <text evidence="3">The sequence shown here is derived from an EMBL/GenBank/DDBJ whole genome shotgun (WGS) entry which is preliminary data.</text>
</comment>
<dbReference type="Proteomes" id="UP000245207">
    <property type="component" value="Unassembled WGS sequence"/>
</dbReference>
<proteinExistence type="predicted"/>
<dbReference type="InterPro" id="IPR015683">
    <property type="entry name" value="Ionotropic_Glu_rcpt"/>
</dbReference>
<dbReference type="AlphaFoldDB" id="A0A2U1KTR2"/>
<evidence type="ECO:0000313" key="4">
    <source>
        <dbReference type="Proteomes" id="UP000245207"/>
    </source>
</evidence>
<dbReference type="PANTHER" id="PTHR18966">
    <property type="entry name" value="IONOTROPIC GLUTAMATE RECEPTOR"/>
    <property type="match status" value="1"/>
</dbReference>
<feature type="signal peptide" evidence="2">
    <location>
        <begin position="1"/>
        <end position="28"/>
    </location>
</feature>
<keyword evidence="2" id="KW-0732">Signal</keyword>
<feature type="transmembrane region" description="Helical" evidence="1">
    <location>
        <begin position="238"/>
        <end position="257"/>
    </location>
</feature>